<evidence type="ECO:0000313" key="2">
    <source>
        <dbReference type="Proteomes" id="UP000199072"/>
    </source>
</evidence>
<reference evidence="1 2" key="1">
    <citation type="submission" date="2016-10" db="EMBL/GenBank/DDBJ databases">
        <authorList>
            <person name="de Groot N.N."/>
        </authorList>
    </citation>
    <scope>NUCLEOTIDE SEQUENCE [LARGE SCALE GENOMIC DNA]</scope>
    <source>
        <strain evidence="1 2">47C3B</strain>
    </source>
</reference>
<dbReference type="AlphaFoldDB" id="A0A1G7GF52"/>
<name>A0A1G7GF52_9SPHI</name>
<evidence type="ECO:0000313" key="1">
    <source>
        <dbReference type="EMBL" id="SDE86767.1"/>
    </source>
</evidence>
<protein>
    <submittedName>
        <fullName evidence="1">Uncharacterized protein</fullName>
    </submittedName>
</protein>
<gene>
    <name evidence="1" type="ORF">SAMN05216464_110116</name>
</gene>
<proteinExistence type="predicted"/>
<organism evidence="1 2">
    <name type="scientific">Mucilaginibacter pineti</name>
    <dbReference type="NCBI Taxonomy" id="1391627"/>
    <lineage>
        <taxon>Bacteria</taxon>
        <taxon>Pseudomonadati</taxon>
        <taxon>Bacteroidota</taxon>
        <taxon>Sphingobacteriia</taxon>
        <taxon>Sphingobacteriales</taxon>
        <taxon>Sphingobacteriaceae</taxon>
        <taxon>Mucilaginibacter</taxon>
    </lineage>
</organism>
<keyword evidence="2" id="KW-1185">Reference proteome</keyword>
<sequence length="533" mass="61224">MQLNPNTGNATLQRFLNSWSLDRIKKMSLAEYAHLKDPDSLCYWLEYGTKDLGEIGGSLALNKFELWQMQEDKEFKDGRFEKEHGYAWNKNRGKGLSVAFLEVRRLAVQIVENSIEGNWQAIDDIPFHAIGKWKLAFLFSNKKLFPVYSRPALLSISNGLMIANEIKTPISVIQKSILQLKPVDEDVIGYGTRLYFQYAERPPKPNYYIIGSKYEDDKGNDTVSVMKKFIDNQCIAMGWNWGNDFSNLMSQNNDKVNYWVASHYKGKALGKVQGYFRLFANLKPGDIIAVKSYGNFGKLEIIGYAQVVARNGKVYFHDNNLLGHHIHVEFLDADFVKKFNHNYAATIHQLTEKKDKKAFYDIFNWYVEVGDIKEKKAPPINETSSDESEEGQSGYNIKKEGSFQRGAIGSATVNLIHSRIQNRFMQYLEINYPGDHKNGEKRNIDAIRITESKYIIYEIKPHAGVIQCIRDGIGQLLHYMHKEQTKKKKCIVIVGPNEPEPLDLNFIAELRTTFNVPFGYLAFNERNLTATEF</sequence>
<dbReference type="STRING" id="1391627.SAMN05216464_110116"/>
<dbReference type="Proteomes" id="UP000199072">
    <property type="component" value="Unassembled WGS sequence"/>
</dbReference>
<dbReference type="EMBL" id="FNAI01000010">
    <property type="protein sequence ID" value="SDE86767.1"/>
    <property type="molecule type" value="Genomic_DNA"/>
</dbReference>
<accession>A0A1G7GF52</accession>